<dbReference type="NCBIfam" id="TIGR04025">
    <property type="entry name" value="PPOX_FMN_DR2398"/>
    <property type="match status" value="1"/>
</dbReference>
<name>A0ABV7G2T6_9PROT</name>
<organism evidence="2 3">
    <name type="scientific">Teichococcus globiformis</name>
    <dbReference type="NCBI Taxonomy" id="2307229"/>
    <lineage>
        <taxon>Bacteria</taxon>
        <taxon>Pseudomonadati</taxon>
        <taxon>Pseudomonadota</taxon>
        <taxon>Alphaproteobacteria</taxon>
        <taxon>Acetobacterales</taxon>
        <taxon>Roseomonadaceae</taxon>
        <taxon>Roseomonas</taxon>
    </lineage>
</organism>
<dbReference type="InterPro" id="IPR011576">
    <property type="entry name" value="Pyridox_Oxase_N"/>
</dbReference>
<dbReference type="PANTHER" id="PTHR42815">
    <property type="entry name" value="FAD-BINDING, PUTATIVE (AFU_ORTHOLOGUE AFUA_6G07600)-RELATED"/>
    <property type="match status" value="1"/>
</dbReference>
<proteinExistence type="predicted"/>
<protein>
    <submittedName>
        <fullName evidence="2">MSMEG_1061 family FMN-dependent PPOX-type flavoprotein</fullName>
    </submittedName>
</protein>
<reference evidence="3" key="1">
    <citation type="journal article" date="2019" name="Int. J. Syst. Evol. Microbiol.">
        <title>The Global Catalogue of Microorganisms (GCM) 10K type strain sequencing project: providing services to taxonomists for standard genome sequencing and annotation.</title>
        <authorList>
            <consortium name="The Broad Institute Genomics Platform"/>
            <consortium name="The Broad Institute Genome Sequencing Center for Infectious Disease"/>
            <person name="Wu L."/>
            <person name="Ma J."/>
        </authorList>
    </citation>
    <scope>NUCLEOTIDE SEQUENCE [LARGE SCALE GENOMIC DNA]</scope>
    <source>
        <strain evidence="3">KCTC 52094</strain>
    </source>
</reference>
<dbReference type="SUPFAM" id="SSF50475">
    <property type="entry name" value="FMN-binding split barrel"/>
    <property type="match status" value="1"/>
</dbReference>
<accession>A0ABV7G2T6</accession>
<evidence type="ECO:0000259" key="1">
    <source>
        <dbReference type="Pfam" id="PF01243"/>
    </source>
</evidence>
<sequence>MTRQADLDQLYAPPEERILKGVRPELTPFHAAYVEAATFFVLATGRQSGLDASPRGGPPGFVRILDNRTVAFADWRGNNRIESMRNLAEDDRLGMLFIFPGLEVFLRINGHGRISTAPELLQAMEENGHHPKSAILVDIDEVLFHCGKAVNRARLWEPESHLDKRALPSIGQAVAWMSGLEPEKAAGIDARYDQAMRDNLY</sequence>
<dbReference type="RefSeq" id="WP_379596164.1">
    <property type="nucleotide sequence ID" value="NZ_JBHRTN010000009.1"/>
</dbReference>
<keyword evidence="3" id="KW-1185">Reference proteome</keyword>
<dbReference type="EMBL" id="JBHRTN010000009">
    <property type="protein sequence ID" value="MFC3125455.1"/>
    <property type="molecule type" value="Genomic_DNA"/>
</dbReference>
<comment type="caution">
    <text evidence="2">The sequence shown here is derived from an EMBL/GenBank/DDBJ whole genome shotgun (WGS) entry which is preliminary data.</text>
</comment>
<gene>
    <name evidence="2" type="ORF">ACFOD4_10315</name>
</gene>
<dbReference type="PANTHER" id="PTHR42815:SF2">
    <property type="entry name" value="FAD-BINDING, PUTATIVE (AFU_ORTHOLOGUE AFUA_6G07600)-RELATED"/>
    <property type="match status" value="1"/>
</dbReference>
<feature type="domain" description="Pyridoxamine 5'-phosphate oxidase N-terminal" evidence="1">
    <location>
        <begin position="27"/>
        <end position="146"/>
    </location>
</feature>
<dbReference type="InterPro" id="IPR024029">
    <property type="entry name" value="Pyridox_Oxase_FMN-dep"/>
</dbReference>
<evidence type="ECO:0000313" key="2">
    <source>
        <dbReference type="EMBL" id="MFC3125455.1"/>
    </source>
</evidence>
<dbReference type="Gene3D" id="2.30.110.10">
    <property type="entry name" value="Electron Transport, Fmn-binding Protein, Chain A"/>
    <property type="match status" value="1"/>
</dbReference>
<dbReference type="Pfam" id="PF01243">
    <property type="entry name" value="PNPOx_N"/>
    <property type="match status" value="1"/>
</dbReference>
<dbReference type="Proteomes" id="UP001595593">
    <property type="component" value="Unassembled WGS sequence"/>
</dbReference>
<evidence type="ECO:0000313" key="3">
    <source>
        <dbReference type="Proteomes" id="UP001595593"/>
    </source>
</evidence>
<dbReference type="InterPro" id="IPR012349">
    <property type="entry name" value="Split_barrel_FMN-bd"/>
</dbReference>